<evidence type="ECO:0000256" key="1">
    <source>
        <dbReference type="ARBA" id="ARBA00022714"/>
    </source>
</evidence>
<dbReference type="Proteomes" id="UP001176021">
    <property type="component" value="Unassembled WGS sequence"/>
</dbReference>
<keyword evidence="3" id="KW-0408">Iron</keyword>
<comment type="caution">
    <text evidence="7">The sequence shown here is derived from an EMBL/GenBank/DDBJ whole genome shotgun (WGS) entry which is preliminary data.</text>
</comment>
<evidence type="ECO:0000256" key="2">
    <source>
        <dbReference type="ARBA" id="ARBA00022723"/>
    </source>
</evidence>
<organism evidence="7 8">
    <name type="scientific">Desulfosporosinus nitroreducens</name>
    <dbReference type="NCBI Taxonomy" id="2018668"/>
    <lineage>
        <taxon>Bacteria</taxon>
        <taxon>Bacillati</taxon>
        <taxon>Bacillota</taxon>
        <taxon>Clostridia</taxon>
        <taxon>Eubacteriales</taxon>
        <taxon>Desulfitobacteriaceae</taxon>
        <taxon>Desulfosporosinus</taxon>
    </lineage>
</organism>
<dbReference type="InterPro" id="IPR017941">
    <property type="entry name" value="Rieske_2Fe-2S"/>
</dbReference>
<dbReference type="InterPro" id="IPR036188">
    <property type="entry name" value="FAD/NAD-bd_sf"/>
</dbReference>
<dbReference type="PROSITE" id="PS51296">
    <property type="entry name" value="RIESKE"/>
    <property type="match status" value="1"/>
</dbReference>
<evidence type="ECO:0000256" key="5">
    <source>
        <dbReference type="ARBA" id="ARBA00023157"/>
    </source>
</evidence>
<evidence type="ECO:0000256" key="3">
    <source>
        <dbReference type="ARBA" id="ARBA00023004"/>
    </source>
</evidence>
<dbReference type="Gene3D" id="2.102.10.10">
    <property type="entry name" value="Rieske [2Fe-2S] iron-sulphur domain"/>
    <property type="match status" value="1"/>
</dbReference>
<dbReference type="PRINTS" id="PR00162">
    <property type="entry name" value="RIESKE"/>
</dbReference>
<dbReference type="Pfam" id="PF00355">
    <property type="entry name" value="Rieske"/>
    <property type="match status" value="1"/>
</dbReference>
<dbReference type="Pfam" id="PF01266">
    <property type="entry name" value="DAO"/>
    <property type="match status" value="1"/>
</dbReference>
<evidence type="ECO:0000256" key="4">
    <source>
        <dbReference type="ARBA" id="ARBA00023014"/>
    </source>
</evidence>
<keyword evidence="1" id="KW-0001">2Fe-2S</keyword>
<keyword evidence="2" id="KW-0479">Metal-binding</keyword>
<evidence type="ECO:0000259" key="6">
    <source>
        <dbReference type="PROSITE" id="PS51296"/>
    </source>
</evidence>
<dbReference type="PANTHER" id="PTHR13847">
    <property type="entry name" value="SARCOSINE DEHYDROGENASE-RELATED"/>
    <property type="match status" value="1"/>
</dbReference>
<protein>
    <submittedName>
        <fullName evidence="7">FAD-dependent oxidoreductase</fullName>
    </submittedName>
</protein>
<dbReference type="InterPro" id="IPR036922">
    <property type="entry name" value="Rieske_2Fe-2S_sf"/>
</dbReference>
<keyword evidence="5" id="KW-1015">Disulfide bond</keyword>
<name>A0ABT8QWT7_9FIRM</name>
<dbReference type="SUPFAM" id="SSF50022">
    <property type="entry name" value="ISP domain"/>
    <property type="match status" value="1"/>
</dbReference>
<dbReference type="RefSeq" id="WP_252469613.1">
    <property type="nucleotide sequence ID" value="NZ_JAMHFY010000011.1"/>
</dbReference>
<keyword evidence="4" id="KW-0411">Iron-sulfur</keyword>
<dbReference type="SUPFAM" id="SSF51971">
    <property type="entry name" value="Nucleotide-binding domain"/>
    <property type="match status" value="1"/>
</dbReference>
<evidence type="ECO:0000313" key="8">
    <source>
        <dbReference type="Proteomes" id="UP001176021"/>
    </source>
</evidence>
<dbReference type="PANTHER" id="PTHR13847:SF274">
    <property type="entry name" value="RIESKE 2FE-2S IRON-SULFUR PROTEIN YHFW-RELATED"/>
    <property type="match status" value="1"/>
</dbReference>
<dbReference type="InterPro" id="IPR005805">
    <property type="entry name" value="Rieske_Fe-S_prot_C"/>
</dbReference>
<sequence length="508" mass="57278">MNQHGFAKFPFETSPKSFWIASTPKTDYPTLNEDMQVDVAIIGGGMVGISSAYLLSEEGLKVAVLEADRILLGTTAHTTAKLTSQHGLIYDQIKRQMGPEKARQYAEANETAIKFVAHLIEEKKIECDFSWQSAYVYTQSDDYIQKLQDEQAVAAELGIKAFYQTELAIPIPIKGALRFDDQAQFHPRKYLLTLAKMIEEKGNKIFEQSRVVDLQGEGPYSVFTHNGKKVTARFVIMASHYPCHNFPGLYFTRLYTERAYAVVAKAKESFPGGMYINAETPTRSLRSLPTEDGERILIVGEKHKTGHGQNLTQHYQNLIDFAEELFTVEEFSYRWSTQDCTSMDDIPYIGQMTSDRPNLYIASGFRKWGMTNSTVSGMILRDLIVKGESPWQEVYHPSRFTSSSAVNFIVQNADVGINFISGKLKSIEDTPSVERGEAKVTDVKGHRAGVYKDYHNEFHIVDTTCTHMGCEVQWNDAENSWDCPCHGSRFTVDGKIVEGPAMKELEKL</sequence>
<dbReference type="EMBL" id="JAMJEV010000033">
    <property type="protein sequence ID" value="MDO0825806.1"/>
    <property type="molecule type" value="Genomic_DNA"/>
</dbReference>
<reference evidence="7" key="1">
    <citation type="submission" date="2022-05" db="EMBL/GenBank/DDBJ databases">
        <title>Expanded diversity of anoxic marine methylotrophy in a Black Sea sulfate reducing microorganism.</title>
        <authorList>
            <person name="Fischer P.Q."/>
            <person name="Stams A.J.M."/>
            <person name="Villanueva L."/>
            <person name="Sousa D.Z."/>
        </authorList>
    </citation>
    <scope>NUCLEOTIDE SEQUENCE</scope>
    <source>
        <strain evidence="7">P130</strain>
    </source>
</reference>
<dbReference type="Gene3D" id="3.50.50.60">
    <property type="entry name" value="FAD/NAD(P)-binding domain"/>
    <property type="match status" value="1"/>
</dbReference>
<dbReference type="Gene3D" id="3.30.9.10">
    <property type="entry name" value="D-Amino Acid Oxidase, subunit A, domain 2"/>
    <property type="match status" value="1"/>
</dbReference>
<feature type="domain" description="Rieske" evidence="6">
    <location>
        <begin position="425"/>
        <end position="508"/>
    </location>
</feature>
<accession>A0ABT8QWT7</accession>
<gene>
    <name evidence="7" type="ORF">M8H41_23655</name>
</gene>
<evidence type="ECO:0000313" key="7">
    <source>
        <dbReference type="EMBL" id="MDO0825806.1"/>
    </source>
</evidence>
<proteinExistence type="predicted"/>
<dbReference type="InterPro" id="IPR006076">
    <property type="entry name" value="FAD-dep_OxRdtase"/>
</dbReference>
<keyword evidence="8" id="KW-1185">Reference proteome</keyword>